<dbReference type="SMART" id="SM00020">
    <property type="entry name" value="Tryp_SPc"/>
    <property type="match status" value="1"/>
</dbReference>
<feature type="domain" description="Chitin-binding type-2" evidence="15">
    <location>
        <begin position="778"/>
        <end position="834"/>
    </location>
</feature>
<sequence length="2345" mass="259935">MQRLEAKMAALKLFNSLLLGLALLSAMHEARAYHPEPSSRQGGYYSGQGAGLSESTGYGSTSGHGSYNARIQDQQPIYERPPRTEQQDSQTNEYFAGCPVDFTGLLPYAYDCHRFLNCDKGRADIQTCGPGTGFNPETLVCDYANKVNCGVNAALGAQQHAEPQRNSRLSSAEVKCPPGLNGLHPHPTDCTKFLNCGAGQIFIQDCGPGTAFSASMLTCDHRDKVDCGERLYGRLLDALDGHVGGGLSCPPGAHGLHSHPHDLHKYLICGGVGVQTRVETCQPGTIFDSQRLVCVFSDNAESHYELSCKFLASVHTSDLFCPDGIVGVFAHPFDQTKFLNCKAGKTGVQSCGAFQVFSISKGQCLPKDNLIHSDYVAYVVSAVSHEYSMMLTNCPPGTDGLHFYPYDAAKYLYCASGGKMSIMSCEADMAYSIGNRACRVRRFVSVGDRVKFFAELRLEQRTYSYVESQAFQSALSSCPPSLNGAYPYSFHPTKYVLCQHGLLHVESCPIGSVFSLSQHKCLKSNVLLAHDSLDHTYIITNSQLEHSLSTELMQDLTTITCPPHAQGYYLHPFDCTKFISCRDQQTLIETCENGGVFSISQRRCVARDQLDAYDRVEYLVETQHEFVEEQQNQRERVQAHFTGNSITNIHLTGSGEVTCAVGATGLQPHPYDCNKFLNCANGQTFVQNCGPGTSFNPAIGTCDHADKVDCSAQKEPDSISHSSSSWSQSGSGGGGSSWSQSGSGGVGGSSSVSLGKGLSASSNLQGGQFEGTSNSIDYIKCPQTSYGLFAHPFDATLFLRCADGRTLVQHCSPSEVFSLSRSYCLPLDQVPSSDRVSFMSSNQSVSVTTTQAIESLSCPRNFLGKYVYPFDCVKFISCEAGATYLLSCPAGMHFSFSRRICLSLTEVQSEDRVHTASELQEFYEWWLLWSRQRQLQQQSFAITCPSGVMGPYQHPFVASKFLSCRPGQSLIYDCPENKLFSISRRLCVPQWELLAEDRCDYQVVMLNNKVNREPKSYGGIGDGGTHLGPWEVGTTTTMTKTTNNDRWTNMNMQRPQGIGFGQQQPSPSGYPHHGSIYQNTQVPQPGGWYGEGSRFELAAPTQSVLYVEGSLQPNRNYKPTATHTVYKAPLEPLATTTTTNIYYAEPVDSMELVNSWPQKPQAPRQNYSREINYHSNTNDDWQPLPSQPPRPFFEPRPGRTQKFPSLAEAPESGQRPLDLDYSPTDISQRTKVANGQPSGPYANSLATTPKYPRQFHPAKPIYQGPTDDGSGQKPQELDYSPKDDSSTSKRYPSGSPHVPANHRPIYDESNLYGGLLPPLPTPVPQQTTPSSTNVRTFPIYPPLANASASQQPHYPHYSPGYAAVAHSHNTSWQKAPNAVTNRFNPQIEKLDPQQPLDPFDTQQEETEPQYDYEEESQLNVVTSTTERRLLSPPPFNHHFYNPSKTAPIPTRPTDPISQLPISDALRLMLRPYLNHSGTIEDDVAQRAESQIMSVLNRPLKEETTTPMSILITTTTIQPDDDAELIVAGEQESLHNADDDSVNVADKGETARTEHTLHPNPTTYTSNDDVTNFHVGARGTRKVDTDRNNWQTHGHTRGFHLRHPNLPDPFDKPRKDDDQDKHHNRHLHPSHTHFHHQHSRAYHDKHPDMPNPFKHESHQHSEAFHRRRPDLPNPFAAHSEEKTEVSEVPKQVEESQTSDESEFLPHFNAEATTPKGVIEHDIIDFLSRGNFDANPTNARTPTPPCEFDCNNGRHCIKKAQVCDGVNNCGNRKDEQQCDHLGYEVRLTGGEKAHMGRIEVKVNGKWGYVCDDKFGLRDADVICHELGYKMGALEVRGSSFYPPIERNFNYAMDEVDCRGNETKLKDCDFKGWGVHNCGPDEVVGVVCKVPALKCPNNYWLCSTSKECIPPAFVCDHTADCADKSDESDVICKAPIQYRLEGGRSQNEGRLEVKYHGVWGSVCDDDFTLKSAQVACNSLGYYGPAQIEKNIFGPSNGPIWLDQVSCYGNESSIDKCNHWNWGEHNCNHTEDLGLLCKAGPPPRPRTRLQALSVNATKNAQNTANSLADIGLWERSSKALNTPRRCGIFKDDLEDEYAHPEQRVVQGAVARRGRHPWQATIRTRGRAGVSSHWCGAVLISKRHLLTAAHCVYGHPKGAYFVRLGDHYANIAESSEVDSFIERWYVHEKFRDQTHMNNDIAVVVLKSPVKFSDYIQPICLPDRGAYHQANRNCTISGWGSIKSGVSTPSHILRSAQLPILPDETCKQKHVYGDAMSDGMFCAGQMDESVDACEGDSGGPLVCSDEDGETLYGLISWGQHCGYANKPGVYVRVSHYIDWIYEKINLSLTRG</sequence>
<feature type="signal peptide" evidence="12">
    <location>
        <begin position="1"/>
        <end position="32"/>
    </location>
</feature>
<feature type="chain" id="PRO_5027086284" evidence="12">
    <location>
        <begin position="33"/>
        <end position="2345"/>
    </location>
</feature>
<proteinExistence type="predicted"/>
<feature type="domain" description="SRCR" evidence="14">
    <location>
        <begin position="1935"/>
        <end position="2034"/>
    </location>
</feature>
<dbReference type="PRINTS" id="PR00722">
    <property type="entry name" value="CHYMOTRYPSIN"/>
</dbReference>
<evidence type="ECO:0000313" key="16">
    <source>
        <dbReference type="Proteomes" id="UP000504634"/>
    </source>
</evidence>
<organism evidence="16 17">
    <name type="scientific">Drosophila lebanonensis</name>
    <name type="common">Fruit fly</name>
    <name type="synonym">Scaptodrosophila lebanonensis</name>
    <dbReference type="NCBI Taxonomy" id="7225"/>
    <lineage>
        <taxon>Eukaryota</taxon>
        <taxon>Metazoa</taxon>
        <taxon>Ecdysozoa</taxon>
        <taxon>Arthropoda</taxon>
        <taxon>Hexapoda</taxon>
        <taxon>Insecta</taxon>
        <taxon>Pterygota</taxon>
        <taxon>Neoptera</taxon>
        <taxon>Endopterygota</taxon>
        <taxon>Diptera</taxon>
        <taxon>Brachycera</taxon>
        <taxon>Muscomorpha</taxon>
        <taxon>Ephydroidea</taxon>
        <taxon>Drosophilidae</taxon>
        <taxon>Scaptodrosophila</taxon>
    </lineage>
</organism>
<feature type="region of interest" description="Disordered" evidence="11">
    <location>
        <begin position="1173"/>
        <end position="1331"/>
    </location>
</feature>
<dbReference type="PROSITE" id="PS50287">
    <property type="entry name" value="SRCR_2"/>
    <property type="match status" value="2"/>
</dbReference>
<dbReference type="RefSeq" id="XP_030380373.1">
    <property type="nucleotide sequence ID" value="XM_030524513.1"/>
</dbReference>
<dbReference type="PROSITE" id="PS00134">
    <property type="entry name" value="TRYPSIN_HIS"/>
    <property type="match status" value="1"/>
</dbReference>
<keyword evidence="5 10" id="KW-0720">Serine protease</keyword>
<keyword evidence="16" id="KW-1185">Reference proteome</keyword>
<feature type="domain" description="Chitin-binding type-2" evidence="15">
    <location>
        <begin position="475"/>
        <end position="521"/>
    </location>
</feature>
<feature type="compositionally biased region" description="Acidic residues" evidence="11">
    <location>
        <begin position="1402"/>
        <end position="1416"/>
    </location>
</feature>
<evidence type="ECO:0000259" key="13">
    <source>
        <dbReference type="PROSITE" id="PS50240"/>
    </source>
</evidence>
<dbReference type="InterPro" id="IPR002172">
    <property type="entry name" value="LDrepeatLR_classA_rpt"/>
</dbReference>
<evidence type="ECO:0000256" key="7">
    <source>
        <dbReference type="ARBA" id="ARBA00023180"/>
    </source>
</evidence>
<dbReference type="SUPFAM" id="SSF57625">
    <property type="entry name" value="Invertebrate chitin-binding proteins"/>
    <property type="match status" value="11"/>
</dbReference>
<evidence type="ECO:0000256" key="11">
    <source>
        <dbReference type="SAM" id="MobiDB-lite"/>
    </source>
</evidence>
<feature type="domain" description="Chitin-binding type-2" evidence="15">
    <location>
        <begin position="173"/>
        <end position="229"/>
    </location>
</feature>
<feature type="region of interest" description="Disordered" evidence="11">
    <location>
        <begin position="1546"/>
        <end position="1689"/>
    </location>
</feature>
<feature type="compositionally biased region" description="Polar residues" evidence="11">
    <location>
        <begin position="1558"/>
        <end position="1569"/>
    </location>
</feature>
<dbReference type="OrthoDB" id="6020543at2759"/>
<feature type="region of interest" description="Disordered" evidence="11">
    <location>
        <begin position="1389"/>
        <end position="1417"/>
    </location>
</feature>
<dbReference type="InterPro" id="IPR009003">
    <property type="entry name" value="Peptidase_S1_PA"/>
</dbReference>
<gene>
    <name evidence="17" type="primary">LOC115628426</name>
</gene>
<keyword evidence="2" id="KW-0964">Secreted</keyword>
<feature type="domain" description="Chitin-binding type-2" evidence="15">
    <location>
        <begin position="656"/>
        <end position="712"/>
    </location>
</feature>
<feature type="disulfide bond" evidence="9">
    <location>
        <begin position="2003"/>
        <end position="2013"/>
    </location>
</feature>
<dbReference type="Pfam" id="PF00057">
    <property type="entry name" value="Ldl_recept_a"/>
    <property type="match status" value="2"/>
</dbReference>
<accession>A0A6J2TYY8</accession>
<dbReference type="FunFam" id="2.170.140.10:FF:000003">
    <property type="entry name" value="Tequila, isoform D"/>
    <property type="match status" value="2"/>
</dbReference>
<dbReference type="Gene3D" id="3.10.250.10">
    <property type="entry name" value="SRCR-like domain"/>
    <property type="match status" value="2"/>
</dbReference>
<dbReference type="GO" id="GO:0006508">
    <property type="term" value="P:proteolysis"/>
    <property type="evidence" value="ECO:0007669"/>
    <property type="project" value="UniProtKB-KW"/>
</dbReference>
<keyword evidence="6 9" id="KW-1015">Disulfide bond</keyword>
<dbReference type="PRINTS" id="PR00258">
    <property type="entry name" value="SPERACTRCPTR"/>
</dbReference>
<dbReference type="InterPro" id="IPR036772">
    <property type="entry name" value="SRCR-like_dom_sf"/>
</dbReference>
<feature type="compositionally biased region" description="Basic and acidic residues" evidence="11">
    <location>
        <begin position="1275"/>
        <end position="1287"/>
    </location>
</feature>
<feature type="disulfide bond" evidence="8">
    <location>
        <begin position="1761"/>
        <end position="1776"/>
    </location>
</feature>
<feature type="domain" description="SRCR" evidence="14">
    <location>
        <begin position="1783"/>
        <end position="1886"/>
    </location>
</feature>
<evidence type="ECO:0000256" key="8">
    <source>
        <dbReference type="PROSITE-ProRule" id="PRU00124"/>
    </source>
</evidence>
<evidence type="ECO:0000256" key="10">
    <source>
        <dbReference type="RuleBase" id="RU363034"/>
    </source>
</evidence>
<evidence type="ECO:0000313" key="17">
    <source>
        <dbReference type="RefSeq" id="XP_030380373.1"/>
    </source>
</evidence>
<dbReference type="PROSITE" id="PS50940">
    <property type="entry name" value="CHIT_BIND_II"/>
    <property type="match status" value="9"/>
</dbReference>
<evidence type="ECO:0000256" key="1">
    <source>
        <dbReference type="ARBA" id="ARBA00004613"/>
    </source>
</evidence>
<feature type="domain" description="Chitin-binding type-2" evidence="15">
    <location>
        <begin position="95"/>
        <end position="151"/>
    </location>
</feature>
<evidence type="ECO:0000259" key="15">
    <source>
        <dbReference type="PROSITE" id="PS50940"/>
    </source>
</evidence>
<dbReference type="InterPro" id="IPR001314">
    <property type="entry name" value="Peptidase_S1A"/>
</dbReference>
<feature type="domain" description="Chitin-binding type-2" evidence="15">
    <location>
        <begin position="558"/>
        <end position="614"/>
    </location>
</feature>
<evidence type="ECO:0000256" key="2">
    <source>
        <dbReference type="ARBA" id="ARBA00022525"/>
    </source>
</evidence>
<dbReference type="GO" id="GO:0004252">
    <property type="term" value="F:serine-type endopeptidase activity"/>
    <property type="evidence" value="ECO:0007669"/>
    <property type="project" value="InterPro"/>
</dbReference>
<feature type="region of interest" description="Disordered" evidence="11">
    <location>
        <begin position="1430"/>
        <end position="1455"/>
    </location>
</feature>
<feature type="compositionally biased region" description="Polar residues" evidence="11">
    <location>
        <begin position="1224"/>
        <end position="1237"/>
    </location>
</feature>
<keyword evidence="3 10" id="KW-0645">Protease</keyword>
<feature type="compositionally biased region" description="Pro residues" evidence="11">
    <location>
        <begin position="1185"/>
        <end position="1194"/>
    </location>
</feature>
<feature type="compositionally biased region" description="Basic and acidic residues" evidence="11">
    <location>
        <begin position="1546"/>
        <end position="1556"/>
    </location>
</feature>
<dbReference type="InterPro" id="IPR002557">
    <property type="entry name" value="Chitin-bd_dom"/>
</dbReference>
<feature type="compositionally biased region" description="Basic residues" evidence="11">
    <location>
        <begin position="1593"/>
        <end position="1602"/>
    </location>
</feature>
<dbReference type="InterPro" id="IPR036055">
    <property type="entry name" value="LDL_receptor-like_sf"/>
</dbReference>
<dbReference type="CDD" id="cd00112">
    <property type="entry name" value="LDLa"/>
    <property type="match status" value="2"/>
</dbReference>
<feature type="region of interest" description="Disordered" evidence="11">
    <location>
        <begin position="713"/>
        <end position="750"/>
    </location>
</feature>
<feature type="compositionally biased region" description="Basic and acidic residues" evidence="11">
    <location>
        <begin position="1677"/>
        <end position="1689"/>
    </location>
</feature>
<dbReference type="Gene3D" id="4.10.400.10">
    <property type="entry name" value="Low-density Lipoprotein Receptor"/>
    <property type="match status" value="2"/>
</dbReference>
<dbReference type="FunFam" id="3.10.250.10:FF:000026">
    <property type="entry name" value="Tequila, isoform D"/>
    <property type="match status" value="2"/>
</dbReference>
<comment type="subcellular location">
    <subcellularLocation>
        <location evidence="1">Secreted</location>
    </subcellularLocation>
</comment>
<dbReference type="SMART" id="SM00192">
    <property type="entry name" value="LDLa"/>
    <property type="match status" value="2"/>
</dbReference>
<dbReference type="SUPFAM" id="SSF50494">
    <property type="entry name" value="Trypsin-like serine proteases"/>
    <property type="match status" value="1"/>
</dbReference>
<keyword evidence="4 10" id="KW-0378">Hydrolase</keyword>
<dbReference type="GO" id="GO:0035008">
    <property type="term" value="P:positive regulation of melanization defense response"/>
    <property type="evidence" value="ECO:0007669"/>
    <property type="project" value="UniProtKB-ARBA"/>
</dbReference>
<feature type="compositionally biased region" description="Basic and acidic residues" evidence="11">
    <location>
        <begin position="1640"/>
        <end position="1663"/>
    </location>
</feature>
<name>A0A6J2TYY8_DROLE</name>
<comment type="caution">
    <text evidence="9">Lacks conserved residue(s) required for the propagation of feature annotation.</text>
</comment>
<dbReference type="PANTHER" id="PTHR24258:SF128">
    <property type="entry name" value="TEQUILA, ISOFORM G"/>
    <property type="match status" value="1"/>
</dbReference>
<dbReference type="GO" id="GO:0050832">
    <property type="term" value="P:defense response to fungus"/>
    <property type="evidence" value="ECO:0007669"/>
    <property type="project" value="UniProtKB-ARBA"/>
</dbReference>
<feature type="compositionally biased region" description="Basic residues" evidence="11">
    <location>
        <begin position="1621"/>
        <end position="1639"/>
    </location>
</feature>
<dbReference type="InterPro" id="IPR043504">
    <property type="entry name" value="Peptidase_S1_PA_chymotrypsin"/>
</dbReference>
<dbReference type="SUPFAM" id="SSF57424">
    <property type="entry name" value="LDL receptor-like module"/>
    <property type="match status" value="2"/>
</dbReference>
<feature type="domain" description="Chitin-binding type-2" evidence="15">
    <location>
        <begin position="941"/>
        <end position="1001"/>
    </location>
</feature>
<feature type="compositionally biased region" description="Low complexity" evidence="11">
    <location>
        <begin position="719"/>
        <end position="729"/>
    </location>
</feature>
<feature type="domain" description="Peptidase S1" evidence="13">
    <location>
        <begin position="2100"/>
        <end position="2339"/>
    </location>
</feature>
<feature type="domain" description="Chitin-binding type-2" evidence="15">
    <location>
        <begin position="246"/>
        <end position="310"/>
    </location>
</feature>
<dbReference type="SUPFAM" id="SSF56487">
    <property type="entry name" value="SRCR-like"/>
    <property type="match status" value="2"/>
</dbReference>
<dbReference type="SMART" id="SM00494">
    <property type="entry name" value="ChtBD2"/>
    <property type="match status" value="11"/>
</dbReference>
<dbReference type="GO" id="GO:0016020">
    <property type="term" value="C:membrane"/>
    <property type="evidence" value="ECO:0007669"/>
    <property type="project" value="InterPro"/>
</dbReference>
<dbReference type="GeneID" id="115628426"/>
<dbReference type="Gene3D" id="2.170.140.10">
    <property type="entry name" value="Chitin binding domain"/>
    <property type="match status" value="7"/>
</dbReference>
<dbReference type="Proteomes" id="UP000504634">
    <property type="component" value="Unplaced"/>
</dbReference>
<feature type="disulfide bond" evidence="9">
    <location>
        <begin position="1855"/>
        <end position="1865"/>
    </location>
</feature>
<dbReference type="PANTHER" id="PTHR24258">
    <property type="entry name" value="SERINE PROTEASE-RELATED"/>
    <property type="match status" value="1"/>
</dbReference>
<dbReference type="FunFam" id="2.40.10.10:FF:000015">
    <property type="entry name" value="Atrial natriuretic peptide-converting enzyme"/>
    <property type="match status" value="1"/>
</dbReference>
<dbReference type="Pfam" id="PF01607">
    <property type="entry name" value="CBM_14"/>
    <property type="match status" value="7"/>
</dbReference>
<keyword evidence="7" id="KW-0325">Glycoprotein</keyword>
<dbReference type="Pfam" id="PF00530">
    <property type="entry name" value="SRCR"/>
    <property type="match status" value="2"/>
</dbReference>
<dbReference type="Pfam" id="PF00089">
    <property type="entry name" value="Trypsin"/>
    <property type="match status" value="1"/>
</dbReference>
<dbReference type="PROSITE" id="PS50240">
    <property type="entry name" value="TRYPSIN_DOM"/>
    <property type="match status" value="1"/>
</dbReference>
<dbReference type="InterPro" id="IPR036508">
    <property type="entry name" value="Chitin-bd_dom_sf"/>
</dbReference>
<dbReference type="PROSITE" id="PS00420">
    <property type="entry name" value="SRCR_1"/>
    <property type="match status" value="2"/>
</dbReference>
<dbReference type="CDD" id="cd00190">
    <property type="entry name" value="Tryp_SPc"/>
    <property type="match status" value="1"/>
</dbReference>
<dbReference type="PROSITE" id="PS00135">
    <property type="entry name" value="TRYPSIN_SER"/>
    <property type="match status" value="1"/>
</dbReference>
<reference evidence="17" key="1">
    <citation type="submission" date="2025-08" db="UniProtKB">
        <authorList>
            <consortium name="RefSeq"/>
        </authorList>
    </citation>
    <scope>IDENTIFICATION</scope>
    <source>
        <strain evidence="17">11010-0011.00</strain>
        <tissue evidence="17">Whole body</tissue>
    </source>
</reference>
<dbReference type="InterPro" id="IPR001190">
    <property type="entry name" value="SRCR"/>
</dbReference>
<evidence type="ECO:0000256" key="4">
    <source>
        <dbReference type="ARBA" id="ARBA00022801"/>
    </source>
</evidence>
<evidence type="ECO:0000256" key="6">
    <source>
        <dbReference type="ARBA" id="ARBA00023157"/>
    </source>
</evidence>
<feature type="compositionally biased region" description="Gly residues" evidence="11">
    <location>
        <begin position="730"/>
        <end position="748"/>
    </location>
</feature>
<dbReference type="SMART" id="SM00202">
    <property type="entry name" value="SR"/>
    <property type="match status" value="2"/>
</dbReference>
<dbReference type="InterPro" id="IPR018114">
    <property type="entry name" value="TRYPSIN_HIS"/>
</dbReference>
<evidence type="ECO:0000256" key="3">
    <source>
        <dbReference type="ARBA" id="ARBA00022670"/>
    </source>
</evidence>
<dbReference type="InterPro" id="IPR001254">
    <property type="entry name" value="Trypsin_dom"/>
</dbReference>
<evidence type="ECO:0000259" key="14">
    <source>
        <dbReference type="PROSITE" id="PS50287"/>
    </source>
</evidence>
<dbReference type="PROSITE" id="PS01209">
    <property type="entry name" value="LDLRA_1"/>
    <property type="match status" value="1"/>
</dbReference>
<dbReference type="InterPro" id="IPR023415">
    <property type="entry name" value="LDLR_class-A_CS"/>
</dbReference>
<feature type="compositionally biased region" description="Basic and acidic residues" evidence="11">
    <location>
        <begin position="1608"/>
        <end position="1620"/>
    </location>
</feature>
<evidence type="ECO:0000256" key="5">
    <source>
        <dbReference type="ARBA" id="ARBA00022825"/>
    </source>
</evidence>
<feature type="domain" description="Chitin-binding type-2" evidence="15">
    <location>
        <begin position="855"/>
        <end position="911"/>
    </location>
</feature>
<dbReference type="PROSITE" id="PS50068">
    <property type="entry name" value="LDLRA_2"/>
    <property type="match status" value="2"/>
</dbReference>
<dbReference type="GO" id="GO:0160032">
    <property type="term" value="P:Toll receptor ligand protein activation cascade"/>
    <property type="evidence" value="ECO:0007669"/>
    <property type="project" value="UniProtKB-ARBA"/>
</dbReference>
<protein>
    <submittedName>
        <fullName evidence="17">Uncharacterized protein LOC115628426</fullName>
    </submittedName>
</protein>
<dbReference type="GO" id="GO:0008061">
    <property type="term" value="F:chitin binding"/>
    <property type="evidence" value="ECO:0007669"/>
    <property type="project" value="InterPro"/>
</dbReference>
<dbReference type="GO" id="GO:0005576">
    <property type="term" value="C:extracellular region"/>
    <property type="evidence" value="ECO:0007669"/>
    <property type="project" value="UniProtKB-SubCell"/>
</dbReference>
<evidence type="ECO:0000256" key="12">
    <source>
        <dbReference type="SAM" id="SignalP"/>
    </source>
</evidence>
<evidence type="ECO:0000256" key="9">
    <source>
        <dbReference type="PROSITE-ProRule" id="PRU00196"/>
    </source>
</evidence>
<keyword evidence="12" id="KW-0732">Signal</keyword>
<dbReference type="Gene3D" id="2.40.10.10">
    <property type="entry name" value="Trypsin-like serine proteases"/>
    <property type="match status" value="1"/>
</dbReference>
<dbReference type="InterPro" id="IPR033116">
    <property type="entry name" value="TRYPSIN_SER"/>
</dbReference>